<dbReference type="HAMAP" id="MF_00169">
    <property type="entry name" value="AroQ"/>
    <property type="match status" value="1"/>
</dbReference>
<dbReference type="KEGG" id="cyt:cce_0263"/>
<dbReference type="PIRSF" id="PIRSF001399">
    <property type="entry name" value="DHquinase_II"/>
    <property type="match status" value="1"/>
</dbReference>
<evidence type="ECO:0000256" key="2">
    <source>
        <dbReference type="ARBA" id="ARBA00004902"/>
    </source>
</evidence>
<feature type="site" description="Transition state stabilizer" evidence="7 10">
    <location>
        <position position="25"/>
    </location>
</feature>
<dbReference type="HOGENOM" id="CLU_090968_1_0_3"/>
<comment type="function">
    <text evidence="7">Catalyzes a trans-dehydration via an enolate intermediate.</text>
</comment>
<comment type="pathway">
    <text evidence="2 7">Metabolic intermediate biosynthesis; chorismate biosynthesis; chorismate from D-erythrose 4-phosphate and phosphoenolpyruvate: step 3/7.</text>
</comment>
<sequence length="154" mass="16751">MFTESSQKLSILVIHGPNLNMLGIREPGIYGSVTLEGINRLLSEKADSLGCTLSITQSNDEGVLVESIQDALGNHQGILINAAAYTHTSIAIRDALSAVKIPTVEVHLSNIYQRESFRHHSYIAPIAVGQISGFGANSYRLGLEALHHYLNQQE</sequence>
<dbReference type="NCBIfam" id="NF003805">
    <property type="entry name" value="PRK05395.1-2"/>
    <property type="match status" value="1"/>
</dbReference>
<keyword evidence="7" id="KW-0057">Aromatic amino acid biosynthesis</keyword>
<dbReference type="InterPro" id="IPR036441">
    <property type="entry name" value="DHquinase_II_sf"/>
</dbReference>
<dbReference type="eggNOG" id="COG0757">
    <property type="taxonomic scope" value="Bacteria"/>
</dbReference>
<feature type="binding site" evidence="7 9">
    <location>
        <position position="94"/>
    </location>
    <ligand>
        <name>substrate</name>
    </ligand>
</feature>
<evidence type="ECO:0000256" key="8">
    <source>
        <dbReference type="PIRSR" id="PIRSR001399-1"/>
    </source>
</evidence>
<dbReference type="GO" id="GO:0009073">
    <property type="term" value="P:aromatic amino acid family biosynthetic process"/>
    <property type="evidence" value="ECO:0007669"/>
    <property type="project" value="UniProtKB-KW"/>
</dbReference>
<evidence type="ECO:0000256" key="7">
    <source>
        <dbReference type="HAMAP-Rule" id="MF_00169"/>
    </source>
</evidence>
<dbReference type="STRING" id="43989.cce_0263"/>
<comment type="subunit">
    <text evidence="4 7">Homododecamer.</text>
</comment>
<dbReference type="GO" id="GO:0008652">
    <property type="term" value="P:amino acid biosynthetic process"/>
    <property type="evidence" value="ECO:0007669"/>
    <property type="project" value="UniProtKB-KW"/>
</dbReference>
<evidence type="ECO:0000256" key="4">
    <source>
        <dbReference type="ARBA" id="ARBA00011193"/>
    </source>
</evidence>
<dbReference type="SUPFAM" id="SSF52304">
    <property type="entry name" value="Type II 3-dehydroquinate dehydratase"/>
    <property type="match status" value="1"/>
</dbReference>
<gene>
    <name evidence="7 11" type="primary">aroQ</name>
    <name evidence="11" type="ordered locus">cce_0263</name>
</gene>
<protein>
    <recommendedName>
        <fullName evidence="5 7">3-dehydroquinate dehydratase</fullName>
        <shortName evidence="7">3-dehydroquinase</shortName>
        <ecNumber evidence="5 7">4.2.1.10</ecNumber>
    </recommendedName>
    <alternativeName>
        <fullName evidence="7">Type II DHQase</fullName>
    </alternativeName>
</protein>
<organism evidence="11 12">
    <name type="scientific">Crocosphaera subtropica (strain ATCC 51142 / BH68)</name>
    <name type="common">Cyanothece sp. (strain ATCC 51142)</name>
    <dbReference type="NCBI Taxonomy" id="43989"/>
    <lineage>
        <taxon>Bacteria</taxon>
        <taxon>Bacillati</taxon>
        <taxon>Cyanobacteriota</taxon>
        <taxon>Cyanophyceae</taxon>
        <taxon>Oscillatoriophycideae</taxon>
        <taxon>Chroococcales</taxon>
        <taxon>Aphanothecaceae</taxon>
        <taxon>Crocosphaera</taxon>
        <taxon>Crocosphaera subtropica</taxon>
    </lineage>
</organism>
<comment type="catalytic activity">
    <reaction evidence="1 7">
        <text>3-dehydroquinate = 3-dehydroshikimate + H2O</text>
        <dbReference type="Rhea" id="RHEA:21096"/>
        <dbReference type="ChEBI" id="CHEBI:15377"/>
        <dbReference type="ChEBI" id="CHEBI:16630"/>
        <dbReference type="ChEBI" id="CHEBI:32364"/>
        <dbReference type="EC" id="4.2.1.10"/>
    </reaction>
</comment>
<evidence type="ECO:0000256" key="9">
    <source>
        <dbReference type="PIRSR" id="PIRSR001399-2"/>
    </source>
</evidence>
<comment type="similarity">
    <text evidence="3 7">Belongs to the type-II 3-dehydroquinase family.</text>
</comment>
<dbReference type="InterPro" id="IPR018509">
    <property type="entry name" value="DHquinase_II_CS"/>
</dbReference>
<feature type="binding site" evidence="7 9">
    <location>
        <position position="81"/>
    </location>
    <ligand>
        <name>substrate</name>
    </ligand>
</feature>
<evidence type="ECO:0000256" key="10">
    <source>
        <dbReference type="PIRSR" id="PIRSR001399-3"/>
    </source>
</evidence>
<evidence type="ECO:0000256" key="1">
    <source>
        <dbReference type="ARBA" id="ARBA00001864"/>
    </source>
</evidence>
<keyword evidence="12" id="KW-1185">Reference proteome</keyword>
<keyword evidence="7" id="KW-0028">Amino-acid biosynthesis</keyword>
<dbReference type="NCBIfam" id="NF003807">
    <property type="entry name" value="PRK05395.1-4"/>
    <property type="match status" value="1"/>
</dbReference>
<dbReference type="EMBL" id="CP000806">
    <property type="protein sequence ID" value="ACB49614.1"/>
    <property type="molecule type" value="Genomic_DNA"/>
</dbReference>
<evidence type="ECO:0000256" key="6">
    <source>
        <dbReference type="ARBA" id="ARBA00023239"/>
    </source>
</evidence>
<evidence type="ECO:0000313" key="12">
    <source>
        <dbReference type="Proteomes" id="UP000001203"/>
    </source>
</evidence>
<dbReference type="NCBIfam" id="TIGR01088">
    <property type="entry name" value="aroQ"/>
    <property type="match status" value="1"/>
</dbReference>
<dbReference type="NCBIfam" id="NF003806">
    <property type="entry name" value="PRK05395.1-3"/>
    <property type="match status" value="1"/>
</dbReference>
<feature type="active site" description="Proton acceptor" evidence="7 8">
    <location>
        <position position="30"/>
    </location>
</feature>
<dbReference type="EC" id="4.2.1.10" evidence="5 7"/>
<dbReference type="PANTHER" id="PTHR21272">
    <property type="entry name" value="CATABOLIC 3-DEHYDROQUINASE"/>
    <property type="match status" value="1"/>
</dbReference>
<evidence type="ECO:0000256" key="3">
    <source>
        <dbReference type="ARBA" id="ARBA00011037"/>
    </source>
</evidence>
<dbReference type="PANTHER" id="PTHR21272:SF3">
    <property type="entry name" value="CATABOLIC 3-DEHYDROQUINASE"/>
    <property type="match status" value="1"/>
</dbReference>
<evidence type="ECO:0000313" key="11">
    <source>
        <dbReference type="EMBL" id="ACB49614.1"/>
    </source>
</evidence>
<dbReference type="GO" id="GO:0003855">
    <property type="term" value="F:3-dehydroquinate dehydratase activity"/>
    <property type="evidence" value="ECO:0007669"/>
    <property type="project" value="UniProtKB-UniRule"/>
</dbReference>
<dbReference type="CDD" id="cd00466">
    <property type="entry name" value="DHQase_II"/>
    <property type="match status" value="1"/>
</dbReference>
<reference evidence="11 12" key="1">
    <citation type="journal article" date="2008" name="Proc. Natl. Acad. Sci. U.S.A.">
        <title>The genome of Cyanothece 51142, a unicellular diazotrophic cyanobacterium important in the marine nitrogen cycle.</title>
        <authorList>
            <person name="Welsh E.A."/>
            <person name="Liberton M."/>
            <person name="Stoeckel J."/>
            <person name="Loh T."/>
            <person name="Elvitigala T."/>
            <person name="Wang C."/>
            <person name="Wollam A."/>
            <person name="Fulton R.S."/>
            <person name="Clifton S.W."/>
            <person name="Jacobs J.M."/>
            <person name="Aurora R."/>
            <person name="Ghosh B.K."/>
            <person name="Sherman L.A."/>
            <person name="Smith R.D."/>
            <person name="Wilson R.K."/>
            <person name="Pakrasi H.B."/>
        </authorList>
    </citation>
    <scope>NUCLEOTIDE SEQUENCE [LARGE SCALE GENOMIC DNA]</scope>
    <source>
        <strain evidence="12">ATCC 51142 / BH68</strain>
    </source>
</reference>
<accession>B1X0B3</accession>
<dbReference type="PROSITE" id="PS01029">
    <property type="entry name" value="DEHYDROQUINASE_II"/>
    <property type="match status" value="1"/>
</dbReference>
<dbReference type="Proteomes" id="UP000001203">
    <property type="component" value="Chromosome circular"/>
</dbReference>
<evidence type="ECO:0000256" key="5">
    <source>
        <dbReference type="ARBA" id="ARBA00012060"/>
    </source>
</evidence>
<keyword evidence="6 7" id="KW-0456">Lyase</keyword>
<feature type="binding site" evidence="7 9">
    <location>
        <begin position="108"/>
        <end position="109"/>
    </location>
    <ligand>
        <name>substrate</name>
    </ligand>
</feature>
<feature type="binding site" evidence="7 9">
    <location>
        <position position="118"/>
    </location>
    <ligand>
        <name>substrate</name>
    </ligand>
</feature>
<dbReference type="InterPro" id="IPR001874">
    <property type="entry name" value="DHquinase_II"/>
</dbReference>
<dbReference type="Gene3D" id="3.40.50.9100">
    <property type="entry name" value="Dehydroquinase, class II"/>
    <property type="match status" value="1"/>
</dbReference>
<dbReference type="NCBIfam" id="NF003804">
    <property type="entry name" value="PRK05395.1-1"/>
    <property type="match status" value="1"/>
</dbReference>
<dbReference type="UniPathway" id="UPA00053">
    <property type="reaction ID" value="UER00086"/>
</dbReference>
<dbReference type="GO" id="GO:0009423">
    <property type="term" value="P:chorismate biosynthetic process"/>
    <property type="evidence" value="ECO:0007669"/>
    <property type="project" value="UniProtKB-UniRule"/>
</dbReference>
<name>B1X0B3_CROS5</name>
<feature type="binding site" evidence="7 9">
    <location>
        <position position="87"/>
    </location>
    <ligand>
        <name>substrate</name>
    </ligand>
</feature>
<dbReference type="GO" id="GO:0019631">
    <property type="term" value="P:quinate catabolic process"/>
    <property type="evidence" value="ECO:0007669"/>
    <property type="project" value="TreeGrafter"/>
</dbReference>
<proteinExistence type="inferred from homology"/>
<dbReference type="RefSeq" id="WP_012361327.1">
    <property type="nucleotide sequence ID" value="NC_010546.1"/>
</dbReference>
<dbReference type="Pfam" id="PF01220">
    <property type="entry name" value="DHquinase_II"/>
    <property type="match status" value="1"/>
</dbReference>
<dbReference type="AlphaFoldDB" id="B1X0B3"/>
<feature type="active site" description="Proton donor" evidence="7 8">
    <location>
        <position position="107"/>
    </location>
</feature>
<dbReference type="OrthoDB" id="9790793at2"/>